<evidence type="ECO:0000313" key="1">
    <source>
        <dbReference type="EMBL" id="KKL80298.1"/>
    </source>
</evidence>
<proteinExistence type="predicted"/>
<comment type="caution">
    <text evidence="1">The sequence shown here is derived from an EMBL/GenBank/DDBJ whole genome shotgun (WGS) entry which is preliminary data.</text>
</comment>
<reference evidence="1" key="1">
    <citation type="journal article" date="2015" name="Nature">
        <title>Complex archaea that bridge the gap between prokaryotes and eukaryotes.</title>
        <authorList>
            <person name="Spang A."/>
            <person name="Saw J.H."/>
            <person name="Jorgensen S.L."/>
            <person name="Zaremba-Niedzwiedzka K."/>
            <person name="Martijn J."/>
            <person name="Lind A.E."/>
            <person name="van Eijk R."/>
            <person name="Schleper C."/>
            <person name="Guy L."/>
            <person name="Ettema T.J."/>
        </authorList>
    </citation>
    <scope>NUCLEOTIDE SEQUENCE</scope>
</reference>
<dbReference type="EMBL" id="LAZR01022895">
    <property type="protein sequence ID" value="KKL80298.1"/>
    <property type="molecule type" value="Genomic_DNA"/>
</dbReference>
<accession>A0A0F9F1R5</accession>
<sequence>MLKIVIFIVLAILMLFAIVIGIDTIYWGIQAEKGLPINCP</sequence>
<organism evidence="1">
    <name type="scientific">marine sediment metagenome</name>
    <dbReference type="NCBI Taxonomy" id="412755"/>
    <lineage>
        <taxon>unclassified sequences</taxon>
        <taxon>metagenomes</taxon>
        <taxon>ecological metagenomes</taxon>
    </lineage>
</organism>
<dbReference type="AlphaFoldDB" id="A0A0F9F1R5"/>
<gene>
    <name evidence="1" type="ORF">LCGC14_2006190</name>
</gene>
<name>A0A0F9F1R5_9ZZZZ</name>
<protein>
    <submittedName>
        <fullName evidence="1">Uncharacterized protein</fullName>
    </submittedName>
</protein>